<reference evidence="3" key="1">
    <citation type="submission" date="2025-08" db="UniProtKB">
        <authorList>
            <consortium name="RefSeq"/>
        </authorList>
    </citation>
    <scope>IDENTIFICATION</scope>
</reference>
<evidence type="ECO:0000313" key="2">
    <source>
        <dbReference type="Proteomes" id="UP000192223"/>
    </source>
</evidence>
<proteinExistence type="predicted"/>
<evidence type="ECO:0000256" key="1">
    <source>
        <dbReference type="SAM" id="MobiDB-lite"/>
    </source>
</evidence>
<feature type="compositionally biased region" description="Basic and acidic residues" evidence="1">
    <location>
        <begin position="312"/>
        <end position="328"/>
    </location>
</feature>
<feature type="compositionally biased region" description="Low complexity" evidence="1">
    <location>
        <begin position="600"/>
        <end position="630"/>
    </location>
</feature>
<feature type="compositionally biased region" description="Low complexity" evidence="1">
    <location>
        <begin position="290"/>
        <end position="305"/>
    </location>
</feature>
<feature type="compositionally biased region" description="Basic residues" evidence="1">
    <location>
        <begin position="560"/>
        <end position="570"/>
    </location>
</feature>
<dbReference type="RefSeq" id="XP_025830541.1">
    <property type="nucleotide sequence ID" value="XM_025974756.1"/>
</dbReference>
<protein>
    <submittedName>
        <fullName evidence="3">Muscle M-line assembly protein unc-89</fullName>
    </submittedName>
</protein>
<feature type="compositionally biased region" description="Polar residues" evidence="1">
    <location>
        <begin position="330"/>
        <end position="357"/>
    </location>
</feature>
<feature type="compositionally biased region" description="Polar residues" evidence="1">
    <location>
        <begin position="273"/>
        <end position="289"/>
    </location>
</feature>
<evidence type="ECO:0000313" key="3">
    <source>
        <dbReference type="RefSeq" id="XP_025830541.1"/>
    </source>
</evidence>
<dbReference type="InParanoid" id="A0A7F5QZ26"/>
<dbReference type="AlphaFoldDB" id="A0A7F5QZ26"/>
<gene>
    <name evidence="3" type="primary">LOC108742654</name>
</gene>
<accession>A0A7F5QZ26</accession>
<organism evidence="2 3">
    <name type="scientific">Agrilus planipennis</name>
    <name type="common">Emerald ash borer</name>
    <name type="synonym">Agrilus marcopoli</name>
    <dbReference type="NCBI Taxonomy" id="224129"/>
    <lineage>
        <taxon>Eukaryota</taxon>
        <taxon>Metazoa</taxon>
        <taxon>Ecdysozoa</taxon>
        <taxon>Arthropoda</taxon>
        <taxon>Hexapoda</taxon>
        <taxon>Insecta</taxon>
        <taxon>Pterygota</taxon>
        <taxon>Neoptera</taxon>
        <taxon>Endopterygota</taxon>
        <taxon>Coleoptera</taxon>
        <taxon>Polyphaga</taxon>
        <taxon>Elateriformia</taxon>
        <taxon>Buprestoidea</taxon>
        <taxon>Buprestidae</taxon>
        <taxon>Agrilinae</taxon>
        <taxon>Agrilus</taxon>
    </lineage>
</organism>
<feature type="compositionally biased region" description="Basic and acidic residues" evidence="1">
    <location>
        <begin position="243"/>
        <end position="253"/>
    </location>
</feature>
<feature type="compositionally biased region" description="Polar residues" evidence="1">
    <location>
        <begin position="161"/>
        <end position="175"/>
    </location>
</feature>
<feature type="compositionally biased region" description="Polar residues" evidence="1">
    <location>
        <begin position="222"/>
        <end position="236"/>
    </location>
</feature>
<feature type="compositionally biased region" description="Basic and acidic residues" evidence="1">
    <location>
        <begin position="365"/>
        <end position="383"/>
    </location>
</feature>
<feature type="compositionally biased region" description="Polar residues" evidence="1">
    <location>
        <begin position="125"/>
        <end position="154"/>
    </location>
</feature>
<feature type="compositionally biased region" description="Low complexity" evidence="1">
    <location>
        <begin position="176"/>
        <end position="193"/>
    </location>
</feature>
<dbReference type="OrthoDB" id="2017365at2759"/>
<feature type="compositionally biased region" description="Polar residues" evidence="1">
    <location>
        <begin position="90"/>
        <end position="102"/>
    </location>
</feature>
<feature type="compositionally biased region" description="Basic residues" evidence="1">
    <location>
        <begin position="668"/>
        <end position="679"/>
    </location>
</feature>
<dbReference type="KEGG" id="apln:108742654"/>
<dbReference type="GeneID" id="108742654"/>
<keyword evidence="2" id="KW-1185">Reference proteome</keyword>
<feature type="region of interest" description="Disordered" evidence="1">
    <location>
        <begin position="90"/>
        <end position="398"/>
    </location>
</feature>
<sequence length="727" mass="79527">MSSTMKPVMSQGNKTAPVSSQINKQIHPQGIPTTYAQSISHMPQNLISVPHNTNVHTNAHSIAHHVNTNVHNTNHYSLNVPNAPQHFPISGNSPVLHSNTHAHSGMGHPVGSFGNPSKTPIYEPNYQSNQGQLEKNPNLLSVQNNSLPQSSSSGPHVRENVTASASTEKVQSNGTSESSVSSKEPKSSYVPSPVKDKPNSTPLQQVDKPALTVEKKDETSECLLTSQEKLQTTTALVPNVPEQKTEHVVKPDESSNSSSVESNDSEPSEKPISANSSDVPESTSSVMENISSTPSSSEPSGTISPKFMPNENETKKEELKDITTKEAPKTSPSKDQVQQSASTNPKSSTLKLATTARTPVRKSKAKSDAVENPKMGSKNEKSPTQRSPGSMTKAKRNRIRTQHYQSPLPEVEMISKMTSSSTPRNKNNEDRLIIFFKNEFLAVRNADGGFYVCQAVQNIYKSSPRIRIRWLSQDKNDKSGEFYTPDFYDYTDFDCILTNLNLERVEKGKFRLPSKEKDRTDNILKRALAVEQGDSKVPSLTEEHPDGIDLSLYKEESQLKKKRRPSKRKASSPLRSPAKLSSAGVDKKLPETPKVKKKAQATAKKVTRKQQQQTAAAVERKATGTATTTTKRVPSTSGGRAERAKRRLHETASVSKSAASTPVDSKKAKVLAKMAKKRTGVSVPVTKVSKAAVKTSKAAVSKGQKQPPPKQALQPQQQVRKSRRGRK</sequence>
<dbReference type="Proteomes" id="UP000192223">
    <property type="component" value="Unplaced"/>
</dbReference>
<feature type="compositionally biased region" description="Low complexity" evidence="1">
    <location>
        <begin position="681"/>
        <end position="718"/>
    </location>
</feature>
<feature type="compositionally biased region" description="Polar residues" evidence="1">
    <location>
        <begin position="652"/>
        <end position="663"/>
    </location>
</feature>
<feature type="compositionally biased region" description="Basic and acidic residues" evidence="1">
    <location>
        <begin position="585"/>
        <end position="594"/>
    </location>
</feature>
<name>A0A7F5QZ26_AGRPL</name>
<feature type="region of interest" description="Disordered" evidence="1">
    <location>
        <begin position="554"/>
        <end position="727"/>
    </location>
</feature>